<feature type="compositionally biased region" description="Polar residues" evidence="1">
    <location>
        <begin position="56"/>
        <end position="65"/>
    </location>
</feature>
<protein>
    <recommendedName>
        <fullName evidence="4">FlxA-like protein</fullName>
    </recommendedName>
</protein>
<keyword evidence="3" id="KW-1185">Reference proteome</keyword>
<evidence type="ECO:0000256" key="1">
    <source>
        <dbReference type="SAM" id="MobiDB-lite"/>
    </source>
</evidence>
<evidence type="ECO:0000313" key="3">
    <source>
        <dbReference type="Proteomes" id="UP000448292"/>
    </source>
</evidence>
<gene>
    <name evidence="2" type="ORF">DPQ33_06300</name>
</gene>
<feature type="compositionally biased region" description="Low complexity" evidence="1">
    <location>
        <begin position="66"/>
        <end position="97"/>
    </location>
</feature>
<feature type="region of interest" description="Disordered" evidence="1">
    <location>
        <begin position="19"/>
        <end position="98"/>
    </location>
</feature>
<organism evidence="2 3">
    <name type="scientific">Oceanidesulfovibrio indonesiensis</name>
    <dbReference type="NCBI Taxonomy" id="54767"/>
    <lineage>
        <taxon>Bacteria</taxon>
        <taxon>Pseudomonadati</taxon>
        <taxon>Thermodesulfobacteriota</taxon>
        <taxon>Desulfovibrionia</taxon>
        <taxon>Desulfovibrionales</taxon>
        <taxon>Desulfovibrionaceae</taxon>
        <taxon>Oceanidesulfovibrio</taxon>
    </lineage>
</organism>
<dbReference type="SUPFAM" id="SSF161270">
    <property type="entry name" value="PspA lactotransferrin-binding region"/>
    <property type="match status" value="1"/>
</dbReference>
<dbReference type="AlphaFoldDB" id="A0A7M3MH28"/>
<dbReference type="Proteomes" id="UP000448292">
    <property type="component" value="Unassembled WGS sequence"/>
</dbReference>
<sequence>MTSISSVYADQWLRALNVNETDSATSGADKQKKGDTTSLALGDTVSISEQARLLAGQSSAGQSQTESEAQSDSGGGASATAESAMAFGSSSASSVQEQIEEIEQKIEELGQEIAQLQGKVSSDPNAKTQLDAKLNELAQLQAQLTQLKQQQLS</sequence>
<proteinExistence type="predicted"/>
<reference evidence="2 3" key="1">
    <citation type="submission" date="2018-06" db="EMBL/GenBank/DDBJ databases">
        <title>Complete genome of Desulfovibrio indonesiensis P37SLT.</title>
        <authorList>
            <person name="Crispim J.S."/>
            <person name="Vidigal P.M.P."/>
            <person name="Silva L.C.F."/>
            <person name="Laguardia C.N."/>
            <person name="Araujo L.C."/>
            <person name="Dias R.S."/>
            <person name="Sousa M.P."/>
            <person name="Paula S.O."/>
            <person name="Silva C."/>
        </authorList>
    </citation>
    <scope>NUCLEOTIDE SEQUENCE [LARGE SCALE GENOMIC DNA]</scope>
    <source>
        <strain evidence="2 3">P37SLT</strain>
    </source>
</reference>
<feature type="compositionally biased region" description="Polar residues" evidence="1">
    <location>
        <begin position="19"/>
        <end position="28"/>
    </location>
</feature>
<comment type="caution">
    <text evidence="2">The sequence shown here is derived from an EMBL/GenBank/DDBJ whole genome shotgun (WGS) entry which is preliminary data.</text>
</comment>
<evidence type="ECO:0000313" key="2">
    <source>
        <dbReference type="EMBL" id="TVM18360.1"/>
    </source>
</evidence>
<accession>A0A7M3MH28</accession>
<dbReference type="RefSeq" id="WP_144302362.1">
    <property type="nucleotide sequence ID" value="NZ_QMIE01000004.1"/>
</dbReference>
<dbReference type="EMBL" id="QMIE01000004">
    <property type="protein sequence ID" value="TVM18360.1"/>
    <property type="molecule type" value="Genomic_DNA"/>
</dbReference>
<evidence type="ECO:0008006" key="4">
    <source>
        <dbReference type="Google" id="ProtNLM"/>
    </source>
</evidence>
<name>A0A7M3MH28_9BACT</name>